<protein>
    <recommendedName>
        <fullName evidence="2">PRMT5 oligomerisation domain-containing protein</fullName>
    </recommendedName>
</protein>
<evidence type="ECO:0000256" key="1">
    <source>
        <dbReference type="ARBA" id="ARBA00022691"/>
    </source>
</evidence>
<dbReference type="GO" id="GO:0005634">
    <property type="term" value="C:nucleus"/>
    <property type="evidence" value="ECO:0007669"/>
    <property type="project" value="TreeGrafter"/>
</dbReference>
<keyword evidence="1" id="KW-0949">S-adenosyl-L-methionine</keyword>
<reference evidence="3 4" key="1">
    <citation type="submission" date="2014-04" db="EMBL/GenBank/DDBJ databases">
        <authorList>
            <consortium name="DOE Joint Genome Institute"/>
            <person name="Kuo A."/>
            <person name="Kohler A."/>
            <person name="Nagy L.G."/>
            <person name="Floudas D."/>
            <person name="Copeland A."/>
            <person name="Barry K.W."/>
            <person name="Cichocki N."/>
            <person name="Veneault-Fourrey C."/>
            <person name="LaButti K."/>
            <person name="Lindquist E.A."/>
            <person name="Lipzen A."/>
            <person name="Lundell T."/>
            <person name="Morin E."/>
            <person name="Murat C."/>
            <person name="Sun H."/>
            <person name="Tunlid A."/>
            <person name="Henrissat B."/>
            <person name="Grigoriev I.V."/>
            <person name="Hibbett D.S."/>
            <person name="Martin F."/>
            <person name="Nordberg H.P."/>
            <person name="Cantor M.N."/>
            <person name="Hua S.X."/>
        </authorList>
    </citation>
    <scope>NUCLEOTIDE SEQUENCE [LARGE SCALE GENOMIC DNA]</scope>
    <source>
        <strain evidence="3 4">LaAM-08-1</strain>
    </source>
</reference>
<proteinExistence type="predicted"/>
<dbReference type="GO" id="GO:0005829">
    <property type="term" value="C:cytosol"/>
    <property type="evidence" value="ECO:0007669"/>
    <property type="project" value="TreeGrafter"/>
</dbReference>
<dbReference type="GO" id="GO:0006355">
    <property type="term" value="P:regulation of DNA-templated transcription"/>
    <property type="evidence" value="ECO:0007669"/>
    <property type="project" value="TreeGrafter"/>
</dbReference>
<sequence>MFPMRGFFMAGYFEAVLYGNIELSIHPHRKGQISKDMLSWFPLLFPLKEPLYLPSNSELQISIWRSTNERQVWYECFSATTLLRSVRRVRWRMGWRRHLLTPAPSRKMQGATTRESR</sequence>
<organism evidence="3 4">
    <name type="scientific">Laccaria amethystina LaAM-08-1</name>
    <dbReference type="NCBI Taxonomy" id="1095629"/>
    <lineage>
        <taxon>Eukaryota</taxon>
        <taxon>Fungi</taxon>
        <taxon>Dikarya</taxon>
        <taxon>Basidiomycota</taxon>
        <taxon>Agaricomycotina</taxon>
        <taxon>Agaricomycetes</taxon>
        <taxon>Agaricomycetidae</taxon>
        <taxon>Agaricales</taxon>
        <taxon>Agaricineae</taxon>
        <taxon>Hydnangiaceae</taxon>
        <taxon>Laccaria</taxon>
    </lineage>
</organism>
<dbReference type="Gene3D" id="2.70.160.11">
    <property type="entry name" value="Hnrnp arginine n-methyltransferase1"/>
    <property type="match status" value="1"/>
</dbReference>
<dbReference type="AlphaFoldDB" id="A0A0C9YIN5"/>
<accession>A0A0C9YIN5</accession>
<dbReference type="OrthoDB" id="1368803at2759"/>
<dbReference type="InterPro" id="IPR035248">
    <property type="entry name" value="PRMT5_C"/>
</dbReference>
<dbReference type="HOGENOM" id="CLU_169156_0_0_1"/>
<dbReference type="PANTHER" id="PTHR10738">
    <property type="entry name" value="PROTEIN ARGININE N-METHYLTRANSFERASE 5"/>
    <property type="match status" value="1"/>
</dbReference>
<evidence type="ECO:0000313" key="4">
    <source>
        <dbReference type="Proteomes" id="UP000054477"/>
    </source>
</evidence>
<gene>
    <name evidence="3" type="ORF">K443DRAFT_142017</name>
</gene>
<keyword evidence="4" id="KW-1185">Reference proteome</keyword>
<dbReference type="STRING" id="1095629.A0A0C9YIN5"/>
<name>A0A0C9YIN5_9AGAR</name>
<evidence type="ECO:0000259" key="2">
    <source>
        <dbReference type="Pfam" id="PF17286"/>
    </source>
</evidence>
<dbReference type="SUPFAM" id="SSF53335">
    <property type="entry name" value="S-adenosyl-L-methionine-dependent methyltransferases"/>
    <property type="match status" value="1"/>
</dbReference>
<dbReference type="InterPro" id="IPR029063">
    <property type="entry name" value="SAM-dependent_MTases_sf"/>
</dbReference>
<dbReference type="InterPro" id="IPR025799">
    <property type="entry name" value="Arg_MeTrfase"/>
</dbReference>
<dbReference type="EMBL" id="KN838536">
    <property type="protein sequence ID" value="KIK10187.1"/>
    <property type="molecule type" value="Genomic_DNA"/>
</dbReference>
<dbReference type="PANTHER" id="PTHR10738:SF0">
    <property type="entry name" value="PROTEIN ARGININE N-METHYLTRANSFERASE 5"/>
    <property type="match status" value="1"/>
</dbReference>
<dbReference type="GO" id="GO:0016274">
    <property type="term" value="F:protein-arginine N-methyltransferase activity"/>
    <property type="evidence" value="ECO:0007669"/>
    <property type="project" value="InterPro"/>
</dbReference>
<evidence type="ECO:0000313" key="3">
    <source>
        <dbReference type="EMBL" id="KIK10187.1"/>
    </source>
</evidence>
<dbReference type="Pfam" id="PF17286">
    <property type="entry name" value="PRMT5_C"/>
    <property type="match status" value="1"/>
</dbReference>
<feature type="domain" description="PRMT5 oligomerisation" evidence="2">
    <location>
        <begin position="9"/>
        <end position="79"/>
    </location>
</feature>
<dbReference type="Proteomes" id="UP000054477">
    <property type="component" value="Unassembled WGS sequence"/>
</dbReference>
<reference evidence="4" key="2">
    <citation type="submission" date="2015-01" db="EMBL/GenBank/DDBJ databases">
        <title>Evolutionary Origins and Diversification of the Mycorrhizal Mutualists.</title>
        <authorList>
            <consortium name="DOE Joint Genome Institute"/>
            <consortium name="Mycorrhizal Genomics Consortium"/>
            <person name="Kohler A."/>
            <person name="Kuo A."/>
            <person name="Nagy L.G."/>
            <person name="Floudas D."/>
            <person name="Copeland A."/>
            <person name="Barry K.W."/>
            <person name="Cichocki N."/>
            <person name="Veneault-Fourrey C."/>
            <person name="LaButti K."/>
            <person name="Lindquist E.A."/>
            <person name="Lipzen A."/>
            <person name="Lundell T."/>
            <person name="Morin E."/>
            <person name="Murat C."/>
            <person name="Riley R."/>
            <person name="Ohm R."/>
            <person name="Sun H."/>
            <person name="Tunlid A."/>
            <person name="Henrissat B."/>
            <person name="Grigoriev I.V."/>
            <person name="Hibbett D.S."/>
            <person name="Martin F."/>
        </authorList>
    </citation>
    <scope>NUCLEOTIDE SEQUENCE [LARGE SCALE GENOMIC DNA]</scope>
    <source>
        <strain evidence="4">LaAM-08-1</strain>
    </source>
</reference>